<reference evidence="1 2" key="1">
    <citation type="submission" date="2018-03" db="EMBL/GenBank/DDBJ databases">
        <authorList>
            <person name="Keele B.F."/>
        </authorList>
    </citation>
    <scope>NUCLEOTIDE SEQUENCE [LARGE SCALE GENOMIC DNA]</scope>
    <source>
        <strain evidence="1 2">YL28-9</strain>
    </source>
</reference>
<protein>
    <submittedName>
        <fullName evidence="1">Uncharacterized protein</fullName>
    </submittedName>
</protein>
<name>A0A2T3HR70_9SPHI</name>
<organism evidence="1 2">
    <name type="scientific">Pedobacter yulinensis</name>
    <dbReference type="NCBI Taxonomy" id="2126353"/>
    <lineage>
        <taxon>Bacteria</taxon>
        <taxon>Pseudomonadati</taxon>
        <taxon>Bacteroidota</taxon>
        <taxon>Sphingobacteriia</taxon>
        <taxon>Sphingobacteriales</taxon>
        <taxon>Sphingobacteriaceae</taxon>
        <taxon>Pedobacter</taxon>
    </lineage>
</organism>
<comment type="caution">
    <text evidence="1">The sequence shown here is derived from an EMBL/GenBank/DDBJ whole genome shotgun (WGS) entry which is preliminary data.</text>
</comment>
<proteinExistence type="predicted"/>
<gene>
    <name evidence="1" type="ORF">C7T94_02240</name>
</gene>
<dbReference type="AlphaFoldDB" id="A0A2T3HR70"/>
<evidence type="ECO:0000313" key="2">
    <source>
        <dbReference type="Proteomes" id="UP000240912"/>
    </source>
</evidence>
<dbReference type="RefSeq" id="WP_107213225.1">
    <property type="nucleotide sequence ID" value="NZ_KZ686268.1"/>
</dbReference>
<dbReference type="Proteomes" id="UP000240912">
    <property type="component" value="Unassembled WGS sequence"/>
</dbReference>
<keyword evidence="2" id="KW-1185">Reference proteome</keyword>
<evidence type="ECO:0000313" key="1">
    <source>
        <dbReference type="EMBL" id="PST84960.1"/>
    </source>
</evidence>
<sequence>MSKMKSRMLRGPEQIKVNFGARPLILIKKTQVTIGNQPGNPLVYLIPGNLLAGALQVIMQVDKFIDLFFDPSLQPF</sequence>
<accession>A0A2T3HR70</accession>
<dbReference type="EMBL" id="PYLS01000001">
    <property type="protein sequence ID" value="PST84960.1"/>
    <property type="molecule type" value="Genomic_DNA"/>
</dbReference>